<evidence type="ECO:0000313" key="4">
    <source>
        <dbReference type="EMBL" id="TCL39943.1"/>
    </source>
</evidence>
<sequence length="3766" mass="421933">MSFTRNFSQDLQAAIKENEQKIMDVQAEQYANIPLTFERPSLDGLSSSHPEDIQVDFGGLEPWELSSEASVANDGPPKFSGVTKAISDAIPYGIGTAVSLINNAVKTMHKPQYMTDQEWNEKQTPLIKKIDNIGDGLQKLVPQQKYESYSPEWWGQTLTTMAPTSVGLGLAALTGLKSRNPSALSQSGEYAAMNVLGRGIGAAKNVPAAVNAFEKLSELSPTAAKIAANAPAVLSKYAGNVLSGAYIQAPAAYAEAQVEGNDAYNEAIESGLSHEQASQIRNRVVELNIKLLTGSNAFEIATAFTELPFKGPQRILRNVLGESARYGIAGLQNAGEEVGQENVKRSALIEALDKEIQMADATTPEGEQRRKNLMEARSKIPEAQINPLNWDDDLMEQAAGGFGAGILFNVPGTISRVKNGDFSKEKPAENITSEKNGTQSEQPVINGNSDLPQMKTPAFRSEEDLNNFEVEAIMQAIDSGDISAEDGITPITPKGTELLLNLEQQRNAFINSIQQTTLPADNMPHEYSVLQRPDLPSVEPIQPFMTQEQKQQELERQDSIKQKEDRLQAEKQLLDITGQKPANIITPAAQSDVSIVLPGQDGPNAAGIQALAELRQRLIPQKAEPLPDSWQAGMRRRLANAVQRQDLAAAANIARDLGFGSRVKLYENSVIQPNVRERLTIDELKRADNYNKLNDLSKLFVDVLDHHKAPINLVQSEIESTRNRMVADYINLLRGQMKQGVVSRGGSMNYKWYRDALETYKRQMTSGKTGKEYVGYPKKEDWEYILRQTAEDHLRNGYTDPTYGPQISEQDVDFYNDMEAALNGIKQIREEVTPALDEYLRANESSGTKDSRSIQTAAKDAIPVAREIGKPVNDVAPIIQSSEKASVIDQAEDVRPEIVDKNAEVNPDEAAKEVRNDSPEALAQGEGKGGFNGSEDNRNRLKNKLLEKAGKKPKQSKKMNIVDDSDAALQDALKELQKELQNISSNPVFNPALMSAAFKVGAIHMQRGINSFTSWSEVMLQTVGNKIEPFLNSVWKSITSWPVDVKYDSDLANTMFEYVGVLYQDGITGKEEVKRRINEDIGSEYDNIIDAIYNGVSEWPGFKNDVAEKTEAEVQSKKEGEVNGRDSSADMERNSTDLSDRDGMGSAILPDGPAGNSRSDGGRGDEARSDGAGSDRRAGVLDSGSLGSGSEGNKGIRSKSSLDKKRHSGSDLFGGSDNTGLPGVPSDPRAAEAVIESSADRTETSEKLAAQKKADSISVKVADLDNIRDTLPFLMPEQQEDVHFAEQRFKLPDGYGVLFTNGTGTGKTYSGLGVVKRFAMQGKDNILIAAPNSKIIDGWVNSGKNLNLTISKLDDTKSAGTGITITTYANLNQNQELTSRNWDLIVTDESHYLASSQNGGVTGAADNLRAIAFHRRGYYTRFNNIEKELKQQEHDAWEELRLLEKSEDEKSLAKIPVLESKAREISAKVNSLREKYFKEWDAIKPQDRPRVLFLSATPFAYVENIDYAEGFLFNYGESSDSQAYNAPDAREKFFINHFGYRMRYNKLTKPDAQVDNEVMEQQFHEWLRKQGALSGRMLSVDKDYDRKFSLVNDAIGAKIDEGLQWLWETDGGEYRELYDFVMERFKYHDRMYLLESIKSRHAVNMIKEHIALGRKVVVFHDFNKGGGFHPFKFDYVPNDIREQYNSFSAKRRDLINLNFSDLKSPIAQMKASFGEKALFFNGTVPDKVRRNNVDVFNRDDGEKSLLVVQSDAGREGISLHDTTGKHQRVLINLGMPVKPTAAIQIEGRIYRVGQKSDAIFRYLNTGTSFERYTFATKIAERATTAENLALGQDARRLREAFIDAYQLSDDYPAGAPGEGKGGKAGDRASRQEMTNFKRAISYYFGQQKKTSRSKAAEGTDYFATPEPVGLKMVEWADMKEGERALEPSAGHGAIARFFPEKGDHVMIEPSYELGPLAAMNSPARLVAERFENYHIINKFHSIIMNPPYGHGGKTAIEHVAKAFQHLYNGGRIVALIPDGGLADRRFERWMESDAAEDAYLVGAVKLPAVTFERAGTSIRTKIVIIEKYREKDNEQLNKLQQRNIDLSNADNINELFDRLENLSMPERAIKSEQSQLEVVQDQNVETVNFDLGEFKHTKTLKTLYVATPTKHLGDDFSKISKIAKQHNGWYNSFNKGGALKGFAFENAADRKAFLDEFAQDKKQDIGIDKLAVGLDPTFGKFDDVDIEAALLPYINKAKEAIPRLVRLGQHLMEQGNTTGKEWMAKMRETLGHMWNNFRSVIGSVWKEVRDTAANKRTSDVAGGGNGGQSGKQEPGGRGPEKDNRNNRGRSNGIGMGRNESEKSFDERARVRERFESSLSKEQVDQILNAIDEFHGELAQQIIKFIAAGKVTYALGTVEDFSGIRSLQMARYLPLERKVIFNPSRFGDDLAQIFVHETIHGMDHNGVFDNEVLSYIKEKWIVEGNTVLQGLRGNDKLTYEKLIDIIRSERNLDKLIKRFIQNQDSDIREINSNLRRLGDGDKTYSDLVALYALAKDTLSKQQFSLFDKLFEQEGLAYYLSENPDVFTDVLKQTQGRSQSNYMEPKAAEDRKAEAKGQMTFRPAAKDGKTDFTEQNKRMMAGLEKRGWKRIENQDGSITYQQNEQQPPKAADVISATNTQVRAGAASEKVPDKLEFKFTKPNVQKISRRSIRDKITELFAPVRWGRAASSNEFKEFANVIRSQKAYDFPGLLKSIGELLDNQFRLSELPHAIELKGGVGQFFIDYVTGNTAQYPNFTNEFEKAIGSKIRDVRLIQDMMYRWYNQTSRERVSGVISWDQKEKLTLRSLSAKSKEQAGKALAYVYRQLVERRFPIKQAIDQVEKLIGKKLPMEQNPYIQALLTRGLAGKANAMLGIGKNKSTNAQAVRDGLKAVHPGVDFSKFVPLSDIMSSIGADRNEEVYQELFEYVVSKHMLTVANKKEAPLDYDDWLNTVEDARPEIVNAGRQIVDFSNTLMDIMVDYGVVSKGKAEGLRKAYPNYVPLMRVFEEAAYEKLGDSLKEMVGSVRDIVNPAESIVHNVFKMLEQAERNKVKQLFADIADNHANMGWLIEEVPEIAYAEKEVALEDVAETIIKKGETFVEYDSKNEPKWLNTDKDGNPVDEKGNELIITHSDNGKIESIIAKRPVRNGASDKDSVFKVLVNGKAKFYQIGVPEVYKSMMEQEVDTSNLFLKFLSMVVRVARAGFVSLNPAFLAVNVSRDLVTSYVNSPSGYMPKGDFFRGMMAIAKQDKLWWEYVSSGTAMADFYSTDRNFAQEAIKKIRKQTALGKFSPMHMIELLERVGQMVESAPRVGEYIREKEQGFSLPERAFNARDLTIDFSKGGPASVVWNRVAVFSKVTILDWDKVFRVLFTGGNELKEKINDVAAGKGSVKDVVYDRTMQAWVKHIVLLTIPSLLLWWMYKDDDRYKKLPQWRKDMFWNVPINDTFTFSVPKPFLAGTMFATMPVRFMEWAVQNNPDAFKQVGKLLTNQLPTLLPTAITPVYEHMSNYSLFSDKSIVPQGEKTLPPERQYGPSTTLIARKVGEIFGVSPRFVDNYIRGYTGGVGTTITESIDLAYGKYENAPMRYWQEWPVVRRFFTQNYRNADNIGDFYKQLEELEQAHKVQLMDTAAATGKSTKELRDEVPVPPDLKMYRLASKALQDNRDQSQTILVSQTIDSKSKREQIDQLNREAVIIADQALKGEFLPEKKTQTKNKISTGSIFEKAQKQLQEKQGGKSIYKQATDNVLKKEKK</sequence>
<dbReference type="InterPro" id="IPR002052">
    <property type="entry name" value="DNA_methylase_N6_adenine_CS"/>
</dbReference>
<evidence type="ECO:0000256" key="2">
    <source>
        <dbReference type="SAM" id="MobiDB-lite"/>
    </source>
</evidence>
<feature type="region of interest" description="Disordered" evidence="2">
    <location>
        <begin position="1107"/>
        <end position="1252"/>
    </location>
</feature>
<feature type="compositionally biased region" description="Basic and acidic residues" evidence="2">
    <location>
        <begin position="1107"/>
        <end position="1143"/>
    </location>
</feature>
<evidence type="ECO:0000256" key="1">
    <source>
        <dbReference type="ARBA" id="ARBA00022801"/>
    </source>
</evidence>
<dbReference type="GO" id="GO:0032259">
    <property type="term" value="P:methylation"/>
    <property type="evidence" value="ECO:0007669"/>
    <property type="project" value="InterPro"/>
</dbReference>
<dbReference type="InterPro" id="IPR027417">
    <property type="entry name" value="P-loop_NTPase"/>
</dbReference>
<dbReference type="PANTHER" id="PTHR45766:SF6">
    <property type="entry name" value="SWI_SNF-RELATED MATRIX-ASSOCIATED ACTIN-DEPENDENT REGULATOR OF CHROMATIN SUBFAMILY A-LIKE PROTEIN 1"/>
    <property type="match status" value="1"/>
</dbReference>
<dbReference type="EMBL" id="SLUI01000001">
    <property type="protein sequence ID" value="TCL39943.1"/>
    <property type="molecule type" value="Genomic_DNA"/>
</dbReference>
<dbReference type="OrthoDB" id="1669586at2"/>
<dbReference type="GO" id="GO:0031297">
    <property type="term" value="P:replication fork processing"/>
    <property type="evidence" value="ECO:0007669"/>
    <property type="project" value="TreeGrafter"/>
</dbReference>
<dbReference type="PANTHER" id="PTHR45766">
    <property type="entry name" value="DNA ANNEALING HELICASE AND ENDONUCLEASE ZRANB3 FAMILY MEMBER"/>
    <property type="match status" value="1"/>
</dbReference>
<feature type="compositionally biased region" description="Basic and acidic residues" evidence="2">
    <location>
        <begin position="899"/>
        <end position="918"/>
    </location>
</feature>
<feature type="region of interest" description="Disordered" evidence="2">
    <location>
        <begin position="2575"/>
        <end position="2595"/>
    </location>
</feature>
<dbReference type="InterPro" id="IPR014001">
    <property type="entry name" value="Helicase_ATP-bd"/>
</dbReference>
<dbReference type="GO" id="GO:0016787">
    <property type="term" value="F:hydrolase activity"/>
    <property type="evidence" value="ECO:0007669"/>
    <property type="project" value="UniProtKB-KW"/>
</dbReference>
<dbReference type="Pfam" id="PF18857">
    <property type="entry name" value="LPD38"/>
    <property type="match status" value="1"/>
</dbReference>
<dbReference type="SUPFAM" id="SSF53335">
    <property type="entry name" value="S-adenosyl-L-methionine-dependent methyltransferases"/>
    <property type="match status" value="1"/>
</dbReference>
<accession>A0A4V2Q929</accession>
<gene>
    <name evidence="4" type="ORF">EV210_101141</name>
</gene>
<feature type="domain" description="Helicase ATP-binding" evidence="3">
    <location>
        <begin position="1288"/>
        <end position="1516"/>
    </location>
</feature>
<feature type="compositionally biased region" description="Polar residues" evidence="2">
    <location>
        <begin position="430"/>
        <end position="451"/>
    </location>
</feature>
<dbReference type="Pfam" id="PF04851">
    <property type="entry name" value="ResIII"/>
    <property type="match status" value="1"/>
</dbReference>
<dbReference type="SUPFAM" id="SSF52540">
    <property type="entry name" value="P-loop containing nucleoside triphosphate hydrolases"/>
    <property type="match status" value="1"/>
</dbReference>
<dbReference type="Proteomes" id="UP000295063">
    <property type="component" value="Unassembled WGS sequence"/>
</dbReference>
<keyword evidence="4" id="KW-0347">Helicase</keyword>
<dbReference type="RefSeq" id="WP_132074028.1">
    <property type="nucleotide sequence ID" value="NZ_SLUI01000001.1"/>
</dbReference>
<keyword evidence="1" id="KW-0378">Hydrolase</keyword>
<organism evidence="4 5">
    <name type="scientific">Anaerospora hongkongensis</name>
    <dbReference type="NCBI Taxonomy" id="244830"/>
    <lineage>
        <taxon>Bacteria</taxon>
        <taxon>Bacillati</taxon>
        <taxon>Bacillota</taxon>
        <taxon>Negativicutes</taxon>
        <taxon>Selenomonadales</taxon>
        <taxon>Sporomusaceae</taxon>
        <taxon>Anaerospora</taxon>
    </lineage>
</organism>
<feature type="region of interest" description="Disordered" evidence="2">
    <location>
        <begin position="2295"/>
        <end position="2348"/>
    </location>
</feature>
<feature type="region of interest" description="Disordered" evidence="2">
    <location>
        <begin position="899"/>
        <end position="938"/>
    </location>
</feature>
<dbReference type="InterPro" id="IPR026937">
    <property type="entry name" value="SBNO_Helicase_C_dom"/>
</dbReference>
<dbReference type="PROSITE" id="PS00092">
    <property type="entry name" value="N6_MTASE"/>
    <property type="match status" value="1"/>
</dbReference>
<dbReference type="GO" id="GO:0003677">
    <property type="term" value="F:DNA binding"/>
    <property type="evidence" value="ECO:0007669"/>
    <property type="project" value="InterPro"/>
</dbReference>
<dbReference type="GO" id="GO:0008168">
    <property type="term" value="F:methyltransferase activity"/>
    <property type="evidence" value="ECO:0007669"/>
    <property type="project" value="InterPro"/>
</dbReference>
<dbReference type="InterPro" id="IPR006935">
    <property type="entry name" value="Helicase/UvrB_N"/>
</dbReference>
<dbReference type="InterPro" id="IPR040561">
    <property type="entry name" value="LPD38"/>
</dbReference>
<feature type="compositionally biased region" description="Gly residues" evidence="2">
    <location>
        <begin position="2301"/>
        <end position="2317"/>
    </location>
</feature>
<feature type="region of interest" description="Disordered" evidence="2">
    <location>
        <begin position="424"/>
        <end position="452"/>
    </location>
</feature>
<evidence type="ECO:0000313" key="5">
    <source>
        <dbReference type="Proteomes" id="UP000295063"/>
    </source>
</evidence>
<dbReference type="GO" id="GO:0004386">
    <property type="term" value="F:helicase activity"/>
    <property type="evidence" value="ECO:0007669"/>
    <property type="project" value="UniProtKB-KW"/>
</dbReference>
<dbReference type="Pfam" id="PF13871">
    <property type="entry name" value="Helicase_C_4"/>
    <property type="match status" value="1"/>
</dbReference>
<proteinExistence type="predicted"/>
<keyword evidence="5" id="KW-1185">Reference proteome</keyword>
<dbReference type="PROSITE" id="PS51192">
    <property type="entry name" value="HELICASE_ATP_BIND_1"/>
    <property type="match status" value="1"/>
</dbReference>
<reference evidence="4 5" key="1">
    <citation type="submission" date="2019-03" db="EMBL/GenBank/DDBJ databases">
        <title>Genomic Encyclopedia of Type Strains, Phase IV (KMG-IV): sequencing the most valuable type-strain genomes for metagenomic binning, comparative biology and taxonomic classification.</title>
        <authorList>
            <person name="Goeker M."/>
        </authorList>
    </citation>
    <scope>NUCLEOTIDE SEQUENCE [LARGE SCALE GENOMIC DNA]</scope>
    <source>
        <strain evidence="4 5">DSM 15969</strain>
    </source>
</reference>
<feature type="compositionally biased region" description="Basic and acidic residues" evidence="2">
    <location>
        <begin position="2338"/>
        <end position="2348"/>
    </location>
</feature>
<feature type="compositionally biased region" description="Basic and acidic residues" evidence="2">
    <location>
        <begin position="1160"/>
        <end position="1179"/>
    </location>
</feature>
<evidence type="ECO:0000259" key="3">
    <source>
        <dbReference type="PROSITE" id="PS51192"/>
    </source>
</evidence>
<feature type="compositionally biased region" description="Basic and acidic residues" evidence="2">
    <location>
        <begin position="2584"/>
        <end position="2593"/>
    </location>
</feature>
<dbReference type="GO" id="GO:0006281">
    <property type="term" value="P:DNA repair"/>
    <property type="evidence" value="ECO:0007669"/>
    <property type="project" value="TreeGrafter"/>
</dbReference>
<dbReference type="GO" id="GO:0005524">
    <property type="term" value="F:ATP binding"/>
    <property type="evidence" value="ECO:0007669"/>
    <property type="project" value="InterPro"/>
</dbReference>
<protein>
    <submittedName>
        <fullName evidence="4">Helicase-like protein</fullName>
    </submittedName>
</protein>
<comment type="caution">
    <text evidence="4">The sequence shown here is derived from an EMBL/GenBank/DDBJ whole genome shotgun (WGS) entry which is preliminary data.</text>
</comment>
<name>A0A4V2Q929_9FIRM</name>
<dbReference type="Gene3D" id="3.40.50.300">
    <property type="entry name" value="P-loop containing nucleotide triphosphate hydrolases"/>
    <property type="match status" value="2"/>
</dbReference>
<dbReference type="SMART" id="SM00487">
    <property type="entry name" value="DEXDc"/>
    <property type="match status" value="1"/>
</dbReference>
<keyword evidence="4" id="KW-0547">Nucleotide-binding</keyword>
<keyword evidence="4" id="KW-0067">ATP-binding</keyword>
<dbReference type="Gene3D" id="3.40.50.150">
    <property type="entry name" value="Vaccinia Virus protein VP39"/>
    <property type="match status" value="1"/>
</dbReference>
<dbReference type="InterPro" id="IPR029063">
    <property type="entry name" value="SAM-dependent_MTases_sf"/>
</dbReference>